<evidence type="ECO:0000313" key="2">
    <source>
        <dbReference type="EMBL" id="KAK2556470.1"/>
    </source>
</evidence>
<comment type="caution">
    <text evidence="2">The sequence shown here is derived from an EMBL/GenBank/DDBJ whole genome shotgun (WGS) entry which is preliminary data.</text>
</comment>
<dbReference type="EMBL" id="JARQWQ010000055">
    <property type="protein sequence ID" value="KAK2556470.1"/>
    <property type="molecule type" value="Genomic_DNA"/>
</dbReference>
<accession>A0AAD9Q877</accession>
<dbReference type="AlphaFoldDB" id="A0AAD9Q877"/>
<sequence length="62" mass="7231">MLFYVPFLLVLFCNFLTFYHNVDNDPHLVTNLVMNHGEKLIYEKLPLATSQLQTKSNGVKFN</sequence>
<gene>
    <name evidence="2" type="ORF">P5673_021359</name>
</gene>
<protein>
    <submittedName>
        <fullName evidence="2">Uncharacterized protein</fullName>
    </submittedName>
</protein>
<proteinExistence type="predicted"/>
<evidence type="ECO:0000256" key="1">
    <source>
        <dbReference type="SAM" id="SignalP"/>
    </source>
</evidence>
<reference evidence="2" key="2">
    <citation type="journal article" date="2023" name="Science">
        <title>Genomic signatures of disease resistance in endangered staghorn corals.</title>
        <authorList>
            <person name="Vollmer S.V."/>
            <person name="Selwyn J.D."/>
            <person name="Despard B.A."/>
            <person name="Roesel C.L."/>
        </authorList>
    </citation>
    <scope>NUCLEOTIDE SEQUENCE</scope>
    <source>
        <strain evidence="2">K2</strain>
    </source>
</reference>
<dbReference type="Proteomes" id="UP001249851">
    <property type="component" value="Unassembled WGS sequence"/>
</dbReference>
<keyword evidence="3" id="KW-1185">Reference proteome</keyword>
<organism evidence="2 3">
    <name type="scientific">Acropora cervicornis</name>
    <name type="common">Staghorn coral</name>
    <dbReference type="NCBI Taxonomy" id="6130"/>
    <lineage>
        <taxon>Eukaryota</taxon>
        <taxon>Metazoa</taxon>
        <taxon>Cnidaria</taxon>
        <taxon>Anthozoa</taxon>
        <taxon>Hexacorallia</taxon>
        <taxon>Scleractinia</taxon>
        <taxon>Astrocoeniina</taxon>
        <taxon>Acroporidae</taxon>
        <taxon>Acropora</taxon>
    </lineage>
</organism>
<evidence type="ECO:0000313" key="3">
    <source>
        <dbReference type="Proteomes" id="UP001249851"/>
    </source>
</evidence>
<feature type="signal peptide" evidence="1">
    <location>
        <begin position="1"/>
        <end position="24"/>
    </location>
</feature>
<feature type="chain" id="PRO_5042200338" evidence="1">
    <location>
        <begin position="25"/>
        <end position="62"/>
    </location>
</feature>
<name>A0AAD9Q877_ACRCE</name>
<keyword evidence="1" id="KW-0732">Signal</keyword>
<reference evidence="2" key="1">
    <citation type="journal article" date="2023" name="G3 (Bethesda)">
        <title>Whole genome assembly and annotation of the endangered Caribbean coral Acropora cervicornis.</title>
        <authorList>
            <person name="Selwyn J.D."/>
            <person name="Vollmer S.V."/>
        </authorList>
    </citation>
    <scope>NUCLEOTIDE SEQUENCE</scope>
    <source>
        <strain evidence="2">K2</strain>
    </source>
</reference>